<gene>
    <name evidence="8" type="ORF">AYR66_01615</name>
</gene>
<name>A0A254T6N2_9BURK</name>
<dbReference type="GO" id="GO:0032993">
    <property type="term" value="C:protein-DNA complex"/>
    <property type="evidence" value="ECO:0007669"/>
    <property type="project" value="TreeGrafter"/>
</dbReference>
<evidence type="ECO:0000256" key="2">
    <source>
        <dbReference type="ARBA" id="ARBA00023012"/>
    </source>
</evidence>
<evidence type="ECO:0000256" key="3">
    <source>
        <dbReference type="ARBA" id="ARBA00023015"/>
    </source>
</evidence>
<evidence type="ECO:0000313" key="9">
    <source>
        <dbReference type="Proteomes" id="UP000197535"/>
    </source>
</evidence>
<dbReference type="PANTHER" id="PTHR48111">
    <property type="entry name" value="REGULATOR OF RPOS"/>
    <property type="match status" value="1"/>
</dbReference>
<dbReference type="InterPro" id="IPR001789">
    <property type="entry name" value="Sig_transdc_resp-reg_receiver"/>
</dbReference>
<dbReference type="GO" id="GO:0005829">
    <property type="term" value="C:cytosol"/>
    <property type="evidence" value="ECO:0007669"/>
    <property type="project" value="TreeGrafter"/>
</dbReference>
<dbReference type="Gene3D" id="3.40.50.2300">
    <property type="match status" value="1"/>
</dbReference>
<dbReference type="SUPFAM" id="SSF52172">
    <property type="entry name" value="CheY-like"/>
    <property type="match status" value="1"/>
</dbReference>
<dbReference type="AlphaFoldDB" id="A0A254T6N2"/>
<dbReference type="InterPro" id="IPR039420">
    <property type="entry name" value="WalR-like"/>
</dbReference>
<dbReference type="EMBL" id="LSTO01000011">
    <property type="protein sequence ID" value="OWW18300.1"/>
    <property type="molecule type" value="Genomic_DNA"/>
</dbReference>
<evidence type="ECO:0000256" key="6">
    <source>
        <dbReference type="PROSITE-ProRule" id="PRU00169"/>
    </source>
</evidence>
<keyword evidence="1 6" id="KW-0597">Phosphoprotein</keyword>
<dbReference type="GO" id="GO:0000156">
    <property type="term" value="F:phosphorelay response regulator activity"/>
    <property type="evidence" value="ECO:0007669"/>
    <property type="project" value="TreeGrafter"/>
</dbReference>
<dbReference type="GO" id="GO:0006355">
    <property type="term" value="P:regulation of DNA-templated transcription"/>
    <property type="evidence" value="ECO:0007669"/>
    <property type="project" value="TreeGrafter"/>
</dbReference>
<reference evidence="8 9" key="1">
    <citation type="submission" date="2016-02" db="EMBL/GenBank/DDBJ databases">
        <authorList>
            <person name="Wen L."/>
            <person name="He K."/>
            <person name="Yang H."/>
        </authorList>
    </citation>
    <scope>NUCLEOTIDE SEQUENCE [LARGE SCALE GENOMIC DNA]</scope>
    <source>
        <strain evidence="8 9">TSA40</strain>
    </source>
</reference>
<proteinExistence type="predicted"/>
<organism evidence="8 9">
    <name type="scientific">Noviherbaspirillum denitrificans</name>
    <dbReference type="NCBI Taxonomy" id="1968433"/>
    <lineage>
        <taxon>Bacteria</taxon>
        <taxon>Pseudomonadati</taxon>
        <taxon>Pseudomonadota</taxon>
        <taxon>Betaproteobacteria</taxon>
        <taxon>Burkholderiales</taxon>
        <taxon>Oxalobacteraceae</taxon>
        <taxon>Noviherbaspirillum</taxon>
    </lineage>
</organism>
<dbReference type="Proteomes" id="UP000197535">
    <property type="component" value="Unassembled WGS sequence"/>
</dbReference>
<keyword evidence="3" id="KW-0805">Transcription regulation</keyword>
<dbReference type="CDD" id="cd17574">
    <property type="entry name" value="REC_OmpR"/>
    <property type="match status" value="1"/>
</dbReference>
<protein>
    <recommendedName>
        <fullName evidence="7">Response regulatory domain-containing protein</fullName>
    </recommendedName>
</protein>
<evidence type="ECO:0000256" key="5">
    <source>
        <dbReference type="ARBA" id="ARBA00023163"/>
    </source>
</evidence>
<dbReference type="PANTHER" id="PTHR48111:SF1">
    <property type="entry name" value="TWO-COMPONENT RESPONSE REGULATOR ORR33"/>
    <property type="match status" value="1"/>
</dbReference>
<feature type="domain" description="Response regulatory" evidence="7">
    <location>
        <begin position="1"/>
        <end position="77"/>
    </location>
</feature>
<sequence length="125" mass="14018">MELTQYDIAIIDIGLPGMSGYEFSRRIRRRGVKAPVLILTARDGLDDRVTAMDLGADHYMVKPSSILVKGECPLLNEWKVRLGLLPPDFCPLTKGWSHAYSCRTKGADPHFHAANVTHARHAHRK</sequence>
<accession>A0A254T6N2</accession>
<dbReference type="InterPro" id="IPR011006">
    <property type="entry name" value="CheY-like_superfamily"/>
</dbReference>
<evidence type="ECO:0000256" key="1">
    <source>
        <dbReference type="ARBA" id="ARBA00022553"/>
    </source>
</evidence>
<keyword evidence="5" id="KW-0804">Transcription</keyword>
<dbReference type="GO" id="GO:0000976">
    <property type="term" value="F:transcription cis-regulatory region binding"/>
    <property type="evidence" value="ECO:0007669"/>
    <property type="project" value="TreeGrafter"/>
</dbReference>
<comment type="caution">
    <text evidence="8">The sequence shown here is derived from an EMBL/GenBank/DDBJ whole genome shotgun (WGS) entry which is preliminary data.</text>
</comment>
<dbReference type="RefSeq" id="WP_234815097.1">
    <property type="nucleotide sequence ID" value="NZ_LSTO01000011.1"/>
</dbReference>
<keyword evidence="2" id="KW-0902">Two-component regulatory system</keyword>
<evidence type="ECO:0000259" key="7">
    <source>
        <dbReference type="PROSITE" id="PS50110"/>
    </source>
</evidence>
<evidence type="ECO:0000313" key="8">
    <source>
        <dbReference type="EMBL" id="OWW18300.1"/>
    </source>
</evidence>
<dbReference type="Pfam" id="PF00072">
    <property type="entry name" value="Response_reg"/>
    <property type="match status" value="1"/>
</dbReference>
<dbReference type="PROSITE" id="PS50110">
    <property type="entry name" value="RESPONSE_REGULATORY"/>
    <property type="match status" value="1"/>
</dbReference>
<evidence type="ECO:0000256" key="4">
    <source>
        <dbReference type="ARBA" id="ARBA00023125"/>
    </source>
</evidence>
<keyword evidence="9" id="KW-1185">Reference proteome</keyword>
<feature type="modified residue" description="4-aspartylphosphate" evidence="6">
    <location>
        <position position="12"/>
    </location>
</feature>
<keyword evidence="4" id="KW-0238">DNA-binding</keyword>